<dbReference type="NCBIfam" id="TIGR00231">
    <property type="entry name" value="small_GTP"/>
    <property type="match status" value="2"/>
</dbReference>
<reference evidence="9" key="1">
    <citation type="submission" date="2018-06" db="EMBL/GenBank/DDBJ databases">
        <authorList>
            <person name="Zhirakovskaya E."/>
        </authorList>
    </citation>
    <scope>NUCLEOTIDE SEQUENCE</scope>
</reference>
<dbReference type="InterPro" id="IPR032859">
    <property type="entry name" value="KH_dom-like"/>
</dbReference>
<dbReference type="Pfam" id="PF14714">
    <property type="entry name" value="KH_dom-like"/>
    <property type="match status" value="1"/>
</dbReference>
<dbReference type="Gene3D" id="3.30.300.20">
    <property type="match status" value="1"/>
</dbReference>
<dbReference type="Pfam" id="PF01926">
    <property type="entry name" value="MMR_HSR1"/>
    <property type="match status" value="2"/>
</dbReference>
<keyword evidence="3" id="KW-0690">Ribosome biogenesis</keyword>
<dbReference type="FunFam" id="3.30.300.20:FF:000004">
    <property type="entry name" value="GTPase Der"/>
    <property type="match status" value="1"/>
</dbReference>
<dbReference type="InterPro" id="IPR006073">
    <property type="entry name" value="GTP-bd"/>
</dbReference>
<organism evidence="9">
    <name type="scientific">hydrothermal vent metagenome</name>
    <dbReference type="NCBI Taxonomy" id="652676"/>
    <lineage>
        <taxon>unclassified sequences</taxon>
        <taxon>metagenomes</taxon>
        <taxon>ecological metagenomes</taxon>
    </lineage>
</organism>
<evidence type="ECO:0000256" key="5">
    <source>
        <dbReference type="ARBA" id="ARBA00022741"/>
    </source>
</evidence>
<dbReference type="InterPro" id="IPR031166">
    <property type="entry name" value="G_ENGA"/>
</dbReference>
<dbReference type="InterPro" id="IPR005225">
    <property type="entry name" value="Small_GTP-bd"/>
</dbReference>
<keyword evidence="5" id="KW-0547">Nucleotide-binding</keyword>
<dbReference type="GO" id="GO:0042254">
    <property type="term" value="P:ribosome biogenesis"/>
    <property type="evidence" value="ECO:0007669"/>
    <property type="project" value="UniProtKB-KW"/>
</dbReference>
<keyword evidence="6" id="KW-0342">GTP-binding</keyword>
<evidence type="ECO:0000313" key="9">
    <source>
        <dbReference type="EMBL" id="VAX26927.1"/>
    </source>
</evidence>
<comment type="similarity">
    <text evidence="1">Belongs to the TRAFAC class TrmE-Era-EngA-EngB-Septin-like GTPase superfamily. EngA (Der) GTPase family.</text>
</comment>
<dbReference type="PANTHER" id="PTHR43834:SF6">
    <property type="entry name" value="GTPASE DER"/>
    <property type="match status" value="1"/>
</dbReference>
<dbReference type="CDD" id="cd01894">
    <property type="entry name" value="EngA1"/>
    <property type="match status" value="1"/>
</dbReference>
<dbReference type="GO" id="GO:0005525">
    <property type="term" value="F:GTP binding"/>
    <property type="evidence" value="ECO:0007669"/>
    <property type="project" value="UniProtKB-KW"/>
</dbReference>
<proteinExistence type="inferred from homology"/>
<dbReference type="GO" id="GO:0043022">
    <property type="term" value="F:ribosome binding"/>
    <property type="evidence" value="ECO:0007669"/>
    <property type="project" value="TreeGrafter"/>
</dbReference>
<evidence type="ECO:0000256" key="6">
    <source>
        <dbReference type="ARBA" id="ARBA00023134"/>
    </source>
</evidence>
<dbReference type="SUPFAM" id="SSF52540">
    <property type="entry name" value="P-loop containing nucleoside triphosphate hydrolases"/>
    <property type="match status" value="2"/>
</dbReference>
<dbReference type="InterPro" id="IPR015946">
    <property type="entry name" value="KH_dom-like_a/b"/>
</dbReference>
<dbReference type="PRINTS" id="PR00326">
    <property type="entry name" value="GTP1OBG"/>
</dbReference>
<evidence type="ECO:0000256" key="4">
    <source>
        <dbReference type="ARBA" id="ARBA00022737"/>
    </source>
</evidence>
<dbReference type="HAMAP" id="MF_00195">
    <property type="entry name" value="GTPase_Der"/>
    <property type="match status" value="1"/>
</dbReference>
<evidence type="ECO:0000256" key="1">
    <source>
        <dbReference type="ARBA" id="ARBA00008279"/>
    </source>
</evidence>
<dbReference type="FunFam" id="3.40.50.300:FF:000040">
    <property type="entry name" value="GTPase Der"/>
    <property type="match status" value="1"/>
</dbReference>
<accession>A0A3B1DE52</accession>
<dbReference type="InterPro" id="IPR027417">
    <property type="entry name" value="P-loop_NTPase"/>
</dbReference>
<evidence type="ECO:0000256" key="3">
    <source>
        <dbReference type="ARBA" id="ARBA00022517"/>
    </source>
</evidence>
<dbReference type="PIRSF" id="PIRSF006485">
    <property type="entry name" value="GTP-binding_EngA"/>
    <property type="match status" value="1"/>
</dbReference>
<feature type="domain" description="EngA-type G" evidence="8">
    <location>
        <begin position="175"/>
        <end position="350"/>
    </location>
</feature>
<dbReference type="InterPro" id="IPR016484">
    <property type="entry name" value="GTPase_Der"/>
</dbReference>
<protein>
    <recommendedName>
        <fullName evidence="2">GTPase Der</fullName>
    </recommendedName>
    <alternativeName>
        <fullName evidence="7">GTP-binding protein EngA</fullName>
    </alternativeName>
</protein>
<dbReference type="NCBIfam" id="TIGR03594">
    <property type="entry name" value="GTPase_EngA"/>
    <property type="match status" value="1"/>
</dbReference>
<gene>
    <name evidence="9" type="ORF">MNBD_NITROSPIRAE01-764</name>
</gene>
<evidence type="ECO:0000256" key="2">
    <source>
        <dbReference type="ARBA" id="ARBA00020953"/>
    </source>
</evidence>
<dbReference type="AlphaFoldDB" id="A0A3B1DE52"/>
<evidence type="ECO:0000256" key="7">
    <source>
        <dbReference type="ARBA" id="ARBA00032345"/>
    </source>
</evidence>
<dbReference type="Gene3D" id="3.40.50.300">
    <property type="entry name" value="P-loop containing nucleotide triphosphate hydrolases"/>
    <property type="match status" value="2"/>
</dbReference>
<evidence type="ECO:0000259" key="8">
    <source>
        <dbReference type="PROSITE" id="PS51712"/>
    </source>
</evidence>
<dbReference type="PANTHER" id="PTHR43834">
    <property type="entry name" value="GTPASE DER"/>
    <property type="match status" value="1"/>
</dbReference>
<dbReference type="CDD" id="cd01895">
    <property type="entry name" value="EngA2"/>
    <property type="match status" value="1"/>
</dbReference>
<dbReference type="EMBL" id="UOGF01000019">
    <property type="protein sequence ID" value="VAX26927.1"/>
    <property type="molecule type" value="Genomic_DNA"/>
</dbReference>
<dbReference type="PROSITE" id="PS51712">
    <property type="entry name" value="G_ENGA"/>
    <property type="match status" value="1"/>
</dbReference>
<keyword evidence="4" id="KW-0677">Repeat</keyword>
<name>A0A3B1DE52_9ZZZZ</name>
<sequence length="435" mass="49139">MKKRPLIAIIGRPNVGKSTLFNKIYGKRKAIVQDEPGITRDRNEALCEYRDREFMLVDTGGMLSEPDASFAEIVQKQSEKAIEAADVVLFMMDGREGLTPVDQAVWEIVRKSQKPTYHVINKTEGKGDLRVDEFYKLGESLYLISSEHNQGLSDLLDVLYPHFAPIADSKLQDGPTVVLLGRPNVGKSTLINAVLKEERLLTSDIAGTTRDTIDTWVKRDGKNFLFIDTAGIRKRGKVVWGVEQYSVSRAKSAIKRAEIILLLVDGDEGVTEQDTKLAGMVFEAGRALILLINKSDLMNKKEDGRAQIEQQLEFRFPYVTDLPILYISALQRKGIPRLFQKIDAVSTGYNFRVTTGDLNRFFEKMLRSNPPGMYKGKVLHLYYITQVAVRPPSFVIFTNAPKGVTTNYQRYIQNKLRSAFGFEGAPIKLKLRLRK</sequence>